<dbReference type="GO" id="GO:0004674">
    <property type="term" value="F:protein serine/threonine kinase activity"/>
    <property type="evidence" value="ECO:0007669"/>
    <property type="project" value="UniProtKB-EC"/>
</dbReference>
<dbReference type="Pfam" id="PF00069">
    <property type="entry name" value="Pkinase"/>
    <property type="match status" value="1"/>
</dbReference>
<dbReference type="InterPro" id="IPR003368">
    <property type="entry name" value="POMP_repeat"/>
</dbReference>
<keyword evidence="5" id="KW-0808">Transferase</keyword>
<reference evidence="17 18" key="1">
    <citation type="journal article" date="2019" name="Sci. Rep.">
        <title>Nanopore sequencing improves the draft genome of the human pathogenic amoeba Naegleria fowleri.</title>
        <authorList>
            <person name="Liechti N."/>
            <person name="Schurch N."/>
            <person name="Bruggmann R."/>
            <person name="Wittwer M."/>
        </authorList>
    </citation>
    <scope>NUCLEOTIDE SEQUENCE [LARGE SCALE GENOMIC DNA]</scope>
    <source>
        <strain evidence="17 18">ATCC 30894</strain>
    </source>
</reference>
<comment type="subcellular location">
    <subcellularLocation>
        <location evidence="1">Cell envelope</location>
    </subcellularLocation>
    <subcellularLocation>
        <location evidence="2">Cell outer membrane</location>
    </subcellularLocation>
    <subcellularLocation>
        <location evidence="3">Secreted</location>
    </subcellularLocation>
</comment>
<evidence type="ECO:0000256" key="4">
    <source>
        <dbReference type="ARBA" id="ARBA00022525"/>
    </source>
</evidence>
<evidence type="ECO:0000256" key="7">
    <source>
        <dbReference type="ARBA" id="ARBA00022741"/>
    </source>
</evidence>
<dbReference type="PROSITE" id="PS00107">
    <property type="entry name" value="PROTEIN_KINASE_ATP"/>
    <property type="match status" value="1"/>
</dbReference>
<feature type="domain" description="Protein kinase" evidence="16">
    <location>
        <begin position="850"/>
        <end position="1164"/>
    </location>
</feature>
<keyword evidence="6" id="KW-0732">Signal</keyword>
<evidence type="ECO:0000256" key="15">
    <source>
        <dbReference type="SAM" id="Phobius"/>
    </source>
</evidence>
<evidence type="ECO:0000313" key="18">
    <source>
        <dbReference type="Proteomes" id="UP000444721"/>
    </source>
</evidence>
<dbReference type="Gene3D" id="1.10.510.10">
    <property type="entry name" value="Transferase(Phosphotransferase) domain 1"/>
    <property type="match status" value="1"/>
</dbReference>
<keyword evidence="8" id="KW-0418">Kinase</keyword>
<evidence type="ECO:0000256" key="12">
    <source>
        <dbReference type="ARBA" id="ARBA00047899"/>
    </source>
</evidence>
<organism evidence="17 18">
    <name type="scientific">Naegleria fowleri</name>
    <name type="common">Brain eating amoeba</name>
    <dbReference type="NCBI Taxonomy" id="5763"/>
    <lineage>
        <taxon>Eukaryota</taxon>
        <taxon>Discoba</taxon>
        <taxon>Heterolobosea</taxon>
        <taxon>Tetramitia</taxon>
        <taxon>Eutetramitia</taxon>
        <taxon>Vahlkampfiidae</taxon>
        <taxon>Naegleria</taxon>
    </lineage>
</organism>
<dbReference type="PANTHER" id="PTHR44329">
    <property type="entry name" value="SERINE/THREONINE-PROTEIN KINASE TNNI3K-RELATED"/>
    <property type="match status" value="1"/>
</dbReference>
<evidence type="ECO:0000256" key="3">
    <source>
        <dbReference type="ARBA" id="ARBA00004613"/>
    </source>
</evidence>
<keyword evidence="9 14" id="KW-0067">ATP-binding</keyword>
<dbReference type="Gene3D" id="3.30.200.20">
    <property type="entry name" value="Phosphorylase Kinase, domain 1"/>
    <property type="match status" value="1"/>
</dbReference>
<evidence type="ECO:0000256" key="8">
    <source>
        <dbReference type="ARBA" id="ARBA00022777"/>
    </source>
</evidence>
<keyword evidence="10 15" id="KW-0472">Membrane</keyword>
<comment type="catalytic activity">
    <reaction evidence="12">
        <text>L-threonyl-[protein] + ATP = O-phospho-L-threonyl-[protein] + ADP + H(+)</text>
        <dbReference type="Rhea" id="RHEA:46608"/>
        <dbReference type="Rhea" id="RHEA-COMP:11060"/>
        <dbReference type="Rhea" id="RHEA-COMP:11605"/>
        <dbReference type="ChEBI" id="CHEBI:15378"/>
        <dbReference type="ChEBI" id="CHEBI:30013"/>
        <dbReference type="ChEBI" id="CHEBI:30616"/>
        <dbReference type="ChEBI" id="CHEBI:61977"/>
        <dbReference type="ChEBI" id="CHEBI:456216"/>
        <dbReference type="EC" id="2.7.11.1"/>
    </reaction>
</comment>
<evidence type="ECO:0000256" key="13">
    <source>
        <dbReference type="ARBA" id="ARBA00048679"/>
    </source>
</evidence>
<dbReference type="InterPro" id="IPR017441">
    <property type="entry name" value="Protein_kinase_ATP_BS"/>
</dbReference>
<proteinExistence type="predicted"/>
<comment type="caution">
    <text evidence="17">The sequence shown here is derived from an EMBL/GenBank/DDBJ whole genome shotgun (WGS) entry which is preliminary data.</text>
</comment>
<dbReference type="AlphaFoldDB" id="A0A6A5CCR8"/>
<evidence type="ECO:0000256" key="9">
    <source>
        <dbReference type="ARBA" id="ARBA00022840"/>
    </source>
</evidence>
<keyword evidence="18" id="KW-1185">Reference proteome</keyword>
<protein>
    <recommendedName>
        <fullName evidence="16">Protein kinase domain-containing protein</fullName>
    </recommendedName>
</protein>
<dbReference type="EMBL" id="VFQX01000006">
    <property type="protein sequence ID" value="KAF0983328.1"/>
    <property type="molecule type" value="Genomic_DNA"/>
</dbReference>
<evidence type="ECO:0000259" key="16">
    <source>
        <dbReference type="PROSITE" id="PS50011"/>
    </source>
</evidence>
<dbReference type="VEuPathDB" id="AmoebaDB:FDP41_010393"/>
<dbReference type="GO" id="GO:0005524">
    <property type="term" value="F:ATP binding"/>
    <property type="evidence" value="ECO:0007669"/>
    <property type="project" value="UniProtKB-UniRule"/>
</dbReference>
<feature type="binding site" evidence="14">
    <location>
        <position position="882"/>
    </location>
    <ligand>
        <name>ATP</name>
        <dbReference type="ChEBI" id="CHEBI:30616"/>
    </ligand>
</feature>
<gene>
    <name evidence="17" type="ORF">FDP41_010393</name>
</gene>
<dbReference type="PROSITE" id="PS00108">
    <property type="entry name" value="PROTEIN_KINASE_ST"/>
    <property type="match status" value="1"/>
</dbReference>
<dbReference type="OrthoDB" id="339325at2759"/>
<dbReference type="VEuPathDB" id="AmoebaDB:NF0067550"/>
<evidence type="ECO:0000256" key="14">
    <source>
        <dbReference type="PROSITE-ProRule" id="PRU10141"/>
    </source>
</evidence>
<dbReference type="Proteomes" id="UP000444721">
    <property type="component" value="Unassembled WGS sequence"/>
</dbReference>
<evidence type="ECO:0000256" key="10">
    <source>
        <dbReference type="ARBA" id="ARBA00023136"/>
    </source>
</evidence>
<evidence type="ECO:0000313" key="17">
    <source>
        <dbReference type="EMBL" id="KAF0983328.1"/>
    </source>
</evidence>
<keyword evidence="11" id="KW-0998">Cell outer membrane</keyword>
<dbReference type="PANTHER" id="PTHR44329:SF288">
    <property type="entry name" value="MITOGEN-ACTIVATED PROTEIN KINASE KINASE KINASE 20"/>
    <property type="match status" value="1"/>
</dbReference>
<evidence type="ECO:0000256" key="1">
    <source>
        <dbReference type="ARBA" id="ARBA00004196"/>
    </source>
</evidence>
<dbReference type="CDD" id="cd13999">
    <property type="entry name" value="STKc_MAP3K-like"/>
    <property type="match status" value="1"/>
</dbReference>
<dbReference type="InterPro" id="IPR008271">
    <property type="entry name" value="Ser/Thr_kinase_AS"/>
</dbReference>
<evidence type="ECO:0000256" key="5">
    <source>
        <dbReference type="ARBA" id="ARBA00022679"/>
    </source>
</evidence>
<dbReference type="GO" id="GO:0005576">
    <property type="term" value="C:extracellular region"/>
    <property type="evidence" value="ECO:0007669"/>
    <property type="project" value="UniProtKB-SubCell"/>
</dbReference>
<keyword evidence="7 14" id="KW-0547">Nucleotide-binding</keyword>
<sequence>MPMISLFLHRHQDTENYHLRPSHNNFQVFAFKYIFPSDLDWIESTEQFSFNKTLTNRVSTLNQFSCFLENNFKHFDLIFNVGNNETVEETGGIVSFQTMTDLFQYFSYIIKQDLEKYKCLMYNVTIIVTSDIHETPEQPNTVCGNRLPSFDDSKNLVRVIIKIRSEYSNDRQTLQCSNDNPVFLFDSASAVKLTFTNIQLEKMMIRPLNITNSILINSVIYIHLSAHEAGISDSKLIRTQTKISEVGTLKLRNTTMLSGALYITDCGRIHMDSFYFHDSLEHTSDSTLKVSNSETFHVSRSTFVFGKYSSLQIEAVIEAIFLTCQFDYMTYSSKDDGPTEYGIVGNLLFRLYLIGCTLKNRNHDHGWLKIISGGVINIENVIVANNTCNKAEGIFYFYLCQTIYMSDSTFTSNSAKHSGSLLLLSSKTFNISNTQFIDNHSLKSGGALSVLESYGSSQLRKVSFIRNVANNGNGGAIAMVNSKGYITISNVTFSHNRATLGGGALYANNVTFLFISQSNFENNIAHHETNDERCVTTSFLSGGSGGGISLFQSAFELLESNFTENKATRGGAIFTTSSALIQDTQFVNNKAFVAGGACFFVLNSSQITLFDVVMQNNEANIYGQNISTPVYSFSKEILKPIPTNGHVMLYPGETLALKFTNMYDKNNNYIPIMYECPFPSISDRRFYLLSNISNFESNTIYFTLMIQPNVDVDLEKHLIEADITICFTESQNSSLRVFIGPCPTDYVINDGKCEMSFPLSKVIPGIVVGSILLLFFGIILGSCVCSFCAFSVWRIFKKAKSLYVRQRSEREIEEKLLNYDVSFSHYGSLNSGESSTMEKNLQYIIPVSDLKIEKKIGEGASGSVYKAKYNMMDVAVKTIIRKDDTHQDFEKEVMLLVKLRHPNIICFYGICISESQLCIVVELCQNGSLEQMIKEMKKGKIKKKFKDKLKILIGVANGMKYLHGLQPHYLIHRDLKPANIILDQSYTPKVCDFGLSRVVSMNTQTNSFTGNVGTMLYMSPELILEEDSETNKLTRENATKIDVYSYAIIMYELFFEETPYWNEDNEKINFFQHCNSDQKKVKAFNLLYQVANHEKRPLIPFINHEEMKLWCEKFMPNDNVSNEDLLIGVDMYVKLMKQCWSANPIERPSFERIIQKLTEIYQMLS</sequence>
<comment type="catalytic activity">
    <reaction evidence="13">
        <text>L-seryl-[protein] + ATP = O-phospho-L-seryl-[protein] + ADP + H(+)</text>
        <dbReference type="Rhea" id="RHEA:17989"/>
        <dbReference type="Rhea" id="RHEA-COMP:9863"/>
        <dbReference type="Rhea" id="RHEA-COMP:11604"/>
        <dbReference type="ChEBI" id="CHEBI:15378"/>
        <dbReference type="ChEBI" id="CHEBI:29999"/>
        <dbReference type="ChEBI" id="CHEBI:30616"/>
        <dbReference type="ChEBI" id="CHEBI:83421"/>
        <dbReference type="ChEBI" id="CHEBI:456216"/>
        <dbReference type="EC" id="2.7.11.1"/>
    </reaction>
</comment>
<dbReference type="SUPFAM" id="SSF51126">
    <property type="entry name" value="Pectin lyase-like"/>
    <property type="match status" value="2"/>
</dbReference>
<dbReference type="InterPro" id="IPR000719">
    <property type="entry name" value="Prot_kinase_dom"/>
</dbReference>
<name>A0A6A5CCR8_NAEFO</name>
<dbReference type="InterPro" id="IPR051681">
    <property type="entry name" value="Ser/Thr_Kinases-Pseudokinases"/>
</dbReference>
<dbReference type="Pfam" id="PF02415">
    <property type="entry name" value="Chlam_PMP"/>
    <property type="match status" value="1"/>
</dbReference>
<dbReference type="RefSeq" id="XP_044568041.1">
    <property type="nucleotide sequence ID" value="XM_044700686.1"/>
</dbReference>
<keyword evidence="15" id="KW-0812">Transmembrane</keyword>
<accession>A0A6A5CCR8</accession>
<dbReference type="FunFam" id="3.30.200.20:FF:000034">
    <property type="entry name" value="Kinase suppressor of Ras 1"/>
    <property type="match status" value="1"/>
</dbReference>
<evidence type="ECO:0000256" key="2">
    <source>
        <dbReference type="ARBA" id="ARBA00004442"/>
    </source>
</evidence>
<dbReference type="SMART" id="SM00220">
    <property type="entry name" value="S_TKc"/>
    <property type="match status" value="1"/>
</dbReference>
<dbReference type="VEuPathDB" id="AmoebaDB:NfTy_011820"/>
<evidence type="ECO:0000256" key="6">
    <source>
        <dbReference type="ARBA" id="ARBA00022729"/>
    </source>
</evidence>
<dbReference type="InterPro" id="IPR011009">
    <property type="entry name" value="Kinase-like_dom_sf"/>
</dbReference>
<dbReference type="NCBIfam" id="TIGR01376">
    <property type="entry name" value="POMP_repeat"/>
    <property type="match status" value="1"/>
</dbReference>
<evidence type="ECO:0000256" key="11">
    <source>
        <dbReference type="ARBA" id="ARBA00023237"/>
    </source>
</evidence>
<dbReference type="SUPFAM" id="SSF56112">
    <property type="entry name" value="Protein kinase-like (PK-like)"/>
    <property type="match status" value="1"/>
</dbReference>
<feature type="transmembrane region" description="Helical" evidence="15">
    <location>
        <begin position="763"/>
        <end position="796"/>
    </location>
</feature>
<keyword evidence="15" id="KW-1133">Transmembrane helix</keyword>
<dbReference type="InterPro" id="IPR011050">
    <property type="entry name" value="Pectin_lyase_fold/virulence"/>
</dbReference>
<keyword evidence="4" id="KW-0964">Secreted</keyword>
<dbReference type="GeneID" id="68117608"/>
<dbReference type="PROSITE" id="PS50011">
    <property type="entry name" value="PROTEIN_KINASE_DOM"/>
    <property type="match status" value="1"/>
</dbReference>